<proteinExistence type="predicted"/>
<organism evidence="3 4">
    <name type="scientific">Moniliophthora roreri</name>
    <name type="common">Frosty pod rot fungus</name>
    <name type="synonym">Monilia roreri</name>
    <dbReference type="NCBI Taxonomy" id="221103"/>
    <lineage>
        <taxon>Eukaryota</taxon>
        <taxon>Fungi</taxon>
        <taxon>Dikarya</taxon>
        <taxon>Basidiomycota</taxon>
        <taxon>Agaricomycotina</taxon>
        <taxon>Agaricomycetes</taxon>
        <taxon>Agaricomycetidae</taxon>
        <taxon>Agaricales</taxon>
        <taxon>Marasmiineae</taxon>
        <taxon>Marasmiaceae</taxon>
        <taxon>Moniliophthora</taxon>
    </lineage>
</organism>
<evidence type="ECO:0000313" key="3">
    <source>
        <dbReference type="EMBL" id="KTB29763.1"/>
    </source>
</evidence>
<feature type="transmembrane region" description="Helical" evidence="2">
    <location>
        <begin position="108"/>
        <end position="125"/>
    </location>
</feature>
<dbReference type="PANTHER" id="PTHR28008:SF1">
    <property type="entry name" value="DOMAIN PROTEIN, PUTATIVE (AFU_ORTHOLOGUE AFUA_3G10980)-RELATED"/>
    <property type="match status" value="1"/>
</dbReference>
<keyword evidence="2" id="KW-0812">Transmembrane</keyword>
<accession>A0A0W0F0A9</accession>
<dbReference type="EMBL" id="LATX01002412">
    <property type="protein sequence ID" value="KTB29763.1"/>
    <property type="molecule type" value="Genomic_DNA"/>
</dbReference>
<dbReference type="eggNOG" id="ENOG502S56A">
    <property type="taxonomic scope" value="Eukaryota"/>
</dbReference>
<sequence length="320" mass="36491">MTDARWPTDGDADEAATSGQFWANSSSRPSPADAMLLQGASDIGRLLHKFSKTVMKSYRLRFSPHGYDNPLRLRLRPWFILFTSLVMLSLAFLGFTNFSHSLPLNDKLLHFICFWLATFVFYFIVDVDEDARRIWFWRYFGVMATLFVCFFCGGIVSEFVQSLLPYKEFDIGDIAANLLGSSIGLYTAFYVEKYYRHRREIARLYRPLDTDDPVSDEDEDLDASDELVLSGTQLLPLSYQRRQAQTLQSPLHQAMHPPAKDSTKIDGRLKDVWDEREELFGIGDDVSDDGYEEARQRSGGGGQTSHDVPKIFVTNSESPT</sequence>
<gene>
    <name evidence="3" type="ORF">WG66_17642</name>
</gene>
<comment type="caution">
    <text evidence="3">The sequence shown here is derived from an EMBL/GenBank/DDBJ whole genome shotgun (WGS) entry which is preliminary data.</text>
</comment>
<evidence type="ECO:0008006" key="5">
    <source>
        <dbReference type="Google" id="ProtNLM"/>
    </source>
</evidence>
<feature type="transmembrane region" description="Helical" evidence="2">
    <location>
        <begin position="137"/>
        <end position="159"/>
    </location>
</feature>
<dbReference type="Proteomes" id="UP000054988">
    <property type="component" value="Unassembled WGS sequence"/>
</dbReference>
<evidence type="ECO:0000313" key="4">
    <source>
        <dbReference type="Proteomes" id="UP000054988"/>
    </source>
</evidence>
<feature type="transmembrane region" description="Helical" evidence="2">
    <location>
        <begin position="171"/>
        <end position="191"/>
    </location>
</feature>
<dbReference type="PANTHER" id="PTHR28008">
    <property type="entry name" value="DOMAIN PROTEIN, PUTATIVE (AFU_ORTHOLOGUE AFUA_3G10980)-RELATED"/>
    <property type="match status" value="1"/>
</dbReference>
<evidence type="ECO:0000256" key="1">
    <source>
        <dbReference type="SAM" id="MobiDB-lite"/>
    </source>
</evidence>
<reference evidence="3 4" key="1">
    <citation type="submission" date="2015-12" db="EMBL/GenBank/DDBJ databases">
        <title>Draft genome sequence of Moniliophthora roreri, the causal agent of frosty pod rot of cacao.</title>
        <authorList>
            <person name="Aime M.C."/>
            <person name="Diaz-Valderrama J.R."/>
            <person name="Kijpornyongpan T."/>
            <person name="Phillips-Mora W."/>
        </authorList>
    </citation>
    <scope>NUCLEOTIDE SEQUENCE [LARGE SCALE GENOMIC DNA]</scope>
    <source>
        <strain evidence="3 4">MCA 2952</strain>
    </source>
</reference>
<feature type="transmembrane region" description="Helical" evidence="2">
    <location>
        <begin position="78"/>
        <end position="96"/>
    </location>
</feature>
<keyword evidence="2" id="KW-0472">Membrane</keyword>
<name>A0A0W0F0A9_MONRR</name>
<protein>
    <recommendedName>
        <fullName evidence="5">VanZ-like domain-containing protein</fullName>
    </recommendedName>
</protein>
<keyword evidence="2" id="KW-1133">Transmembrane helix</keyword>
<evidence type="ECO:0000256" key="2">
    <source>
        <dbReference type="SAM" id="Phobius"/>
    </source>
</evidence>
<feature type="region of interest" description="Disordered" evidence="1">
    <location>
        <begin position="283"/>
        <end position="320"/>
    </location>
</feature>
<dbReference type="AlphaFoldDB" id="A0A0W0F0A9"/>